<evidence type="ECO:0008006" key="6">
    <source>
        <dbReference type="Google" id="ProtNLM"/>
    </source>
</evidence>
<sequence length="703" mass="79424">MTAPRRTFHATASTKNTTPAPETHEAPSIGRSPVIKPLSRKPRNGSRNTRWTPELDERLLELRKGNKTWESISHFMGRSTSACSDRYYTALDPALRTWTPAMFAKLNQMVEDGEKWSDIAVALGSKIVACQNQWRTLGNGKYRIKGIITTSQSLSWTPYEMEAFWTAWIRLDKKAQDSSSGEHKLDWKEFAAEVKTKTAVECRKAFKLLINHALKDAPGWVKLETVSYVSETVKAARARKRLELKEKRLIDMAAAGGETLNLDDDDLEDNDDDEAAAEARQKLTAAATRPKLTAWTDEEHKALFEAVERYGLFSGWTKIRNEVKPDAKDEDVEAEYYHVSGIQERPKEEGELSVEDETIQIVALEKGTKIHGEWTDKEAARLSLVLMKYSHMPIWAERALELGVVPTEDDYDILFRNNRTHPIKRLSKKELKALEAAKDGKRKVRGRGKKFLLQEAADADKAASNEATATAMTTPAVQKRFHAPRETVTSAGTANHQYSGIKIGKTNNEDEDPSEQGTGLLWNADRTLRLRRLVGQQQLQERSGHSIDWTWIAEHIGPGFEASTCITKWQSLPENSSIKVEPARFWDQADIRLLEQGILAHGNQWSFIQRDFLPERTTDSIRRKVSNLQKKREHLIKDARATAVALKEKYPDLDVDETIKTAIDADEGCVLWGRLDDLLKQYRANPKNRASGGPRPRGSPAPL</sequence>
<name>A0A9P6R7K4_9FUNG</name>
<accession>A0A9P6R7K4</accession>
<proteinExistence type="predicted"/>
<dbReference type="GO" id="GO:0005634">
    <property type="term" value="C:nucleus"/>
    <property type="evidence" value="ECO:0007669"/>
    <property type="project" value="TreeGrafter"/>
</dbReference>
<organism evidence="4 5">
    <name type="scientific">Linnemannia gamsii</name>
    <dbReference type="NCBI Taxonomy" id="64522"/>
    <lineage>
        <taxon>Eukaryota</taxon>
        <taxon>Fungi</taxon>
        <taxon>Fungi incertae sedis</taxon>
        <taxon>Mucoromycota</taxon>
        <taxon>Mortierellomycotina</taxon>
        <taxon>Mortierellomycetes</taxon>
        <taxon>Mortierellales</taxon>
        <taxon>Mortierellaceae</taxon>
        <taxon>Linnemannia</taxon>
    </lineage>
</organism>
<dbReference type="InterPro" id="IPR050560">
    <property type="entry name" value="MYB_TF"/>
</dbReference>
<dbReference type="InterPro" id="IPR001005">
    <property type="entry name" value="SANT/Myb"/>
</dbReference>
<dbReference type="InterPro" id="IPR009057">
    <property type="entry name" value="Homeodomain-like_sf"/>
</dbReference>
<dbReference type="PROSITE" id="PS51294">
    <property type="entry name" value="HTH_MYB"/>
    <property type="match status" value="1"/>
</dbReference>
<comment type="caution">
    <text evidence="4">The sequence shown here is derived from an EMBL/GenBank/DDBJ whole genome shotgun (WGS) entry which is preliminary data.</text>
</comment>
<keyword evidence="5" id="KW-1185">Reference proteome</keyword>
<dbReference type="PROSITE" id="PS50090">
    <property type="entry name" value="MYB_LIKE"/>
    <property type="match status" value="2"/>
</dbReference>
<evidence type="ECO:0000259" key="2">
    <source>
        <dbReference type="PROSITE" id="PS50090"/>
    </source>
</evidence>
<dbReference type="GO" id="GO:0000981">
    <property type="term" value="F:DNA-binding transcription factor activity, RNA polymerase II-specific"/>
    <property type="evidence" value="ECO:0007669"/>
    <property type="project" value="TreeGrafter"/>
</dbReference>
<evidence type="ECO:0000313" key="5">
    <source>
        <dbReference type="Proteomes" id="UP000823405"/>
    </source>
</evidence>
<dbReference type="Pfam" id="PF00249">
    <property type="entry name" value="Myb_DNA-binding"/>
    <property type="match status" value="1"/>
</dbReference>
<evidence type="ECO:0000259" key="3">
    <source>
        <dbReference type="PROSITE" id="PS51294"/>
    </source>
</evidence>
<feature type="compositionally biased region" description="Polar residues" evidence="1">
    <location>
        <begin position="10"/>
        <end position="20"/>
    </location>
</feature>
<feature type="domain" description="Myb-like" evidence="2">
    <location>
        <begin position="43"/>
        <end position="91"/>
    </location>
</feature>
<dbReference type="Gene3D" id="1.10.10.60">
    <property type="entry name" value="Homeodomain-like"/>
    <property type="match status" value="3"/>
</dbReference>
<gene>
    <name evidence="4" type="ORF">BGZ97_010880</name>
</gene>
<feature type="domain" description="HTH myb-type" evidence="3">
    <location>
        <begin position="43"/>
        <end position="95"/>
    </location>
</feature>
<evidence type="ECO:0000256" key="1">
    <source>
        <dbReference type="SAM" id="MobiDB-lite"/>
    </source>
</evidence>
<reference evidence="4" key="1">
    <citation type="journal article" date="2020" name="Fungal Divers.">
        <title>Resolving the Mortierellaceae phylogeny through synthesis of multi-gene phylogenetics and phylogenomics.</title>
        <authorList>
            <person name="Vandepol N."/>
            <person name="Liber J."/>
            <person name="Desiro A."/>
            <person name="Na H."/>
            <person name="Kennedy M."/>
            <person name="Barry K."/>
            <person name="Grigoriev I.V."/>
            <person name="Miller A.N."/>
            <person name="O'Donnell K."/>
            <person name="Stajich J.E."/>
            <person name="Bonito G."/>
        </authorList>
    </citation>
    <scope>NUCLEOTIDE SEQUENCE</scope>
    <source>
        <strain evidence="4">NVP60</strain>
    </source>
</reference>
<dbReference type="EMBL" id="JAAAIN010000585">
    <property type="protein sequence ID" value="KAG0312748.1"/>
    <property type="molecule type" value="Genomic_DNA"/>
</dbReference>
<feature type="domain" description="Myb-like" evidence="2">
    <location>
        <begin position="295"/>
        <end position="340"/>
    </location>
</feature>
<dbReference type="OrthoDB" id="2350934at2759"/>
<dbReference type="InterPro" id="IPR017930">
    <property type="entry name" value="Myb_dom"/>
</dbReference>
<dbReference type="GO" id="GO:0000978">
    <property type="term" value="F:RNA polymerase II cis-regulatory region sequence-specific DNA binding"/>
    <property type="evidence" value="ECO:0007669"/>
    <property type="project" value="TreeGrafter"/>
</dbReference>
<dbReference type="SMART" id="SM00717">
    <property type="entry name" value="SANT"/>
    <property type="match status" value="5"/>
</dbReference>
<dbReference type="AlphaFoldDB" id="A0A9P6R7K4"/>
<feature type="region of interest" description="Disordered" evidence="1">
    <location>
        <begin position="1"/>
        <end position="52"/>
    </location>
</feature>
<protein>
    <recommendedName>
        <fullName evidence="6">Myb-like domain-containing protein</fullName>
    </recommendedName>
</protein>
<dbReference type="Proteomes" id="UP000823405">
    <property type="component" value="Unassembled WGS sequence"/>
</dbReference>
<dbReference type="SUPFAM" id="SSF46689">
    <property type="entry name" value="Homeodomain-like"/>
    <property type="match status" value="2"/>
</dbReference>
<dbReference type="PANTHER" id="PTHR45614">
    <property type="entry name" value="MYB PROTEIN-RELATED"/>
    <property type="match status" value="1"/>
</dbReference>
<evidence type="ECO:0000313" key="4">
    <source>
        <dbReference type="EMBL" id="KAG0312748.1"/>
    </source>
</evidence>